<comment type="subunit">
    <text evidence="2">DNA polymerase III contains a core (composed of alpha, epsilon and theta chains) that associates with a tau subunit. This core dimerizes to form the POLIII' complex. PolIII' associates with the gamma complex (composed of gamma, delta, delta', psi and chi chains) and with the beta chain to form the complete DNA polymerase III complex.</text>
</comment>
<keyword evidence="4" id="KW-0269">Exonuclease</keyword>
<dbReference type="GO" id="GO:0045004">
    <property type="term" value="P:DNA replication proofreading"/>
    <property type="evidence" value="ECO:0007669"/>
    <property type="project" value="TreeGrafter"/>
</dbReference>
<dbReference type="SUPFAM" id="SSF53098">
    <property type="entry name" value="Ribonuclease H-like"/>
    <property type="match status" value="1"/>
</dbReference>
<dbReference type="Pfam" id="PF00929">
    <property type="entry name" value="RNase_T"/>
    <property type="match status" value="1"/>
</dbReference>
<dbReference type="GO" id="GO:0008408">
    <property type="term" value="F:3'-5' exonuclease activity"/>
    <property type="evidence" value="ECO:0007669"/>
    <property type="project" value="TreeGrafter"/>
</dbReference>
<evidence type="ECO:0000259" key="3">
    <source>
        <dbReference type="SMART" id="SM00479"/>
    </source>
</evidence>
<feature type="domain" description="Exonuclease" evidence="3">
    <location>
        <begin position="45"/>
        <end position="210"/>
    </location>
</feature>
<gene>
    <name evidence="4" type="ORF">KFK14_19025</name>
</gene>
<dbReference type="AlphaFoldDB" id="A0A975Q0P4"/>
<organism evidence="4 5">
    <name type="scientific">Sphingobium phenoxybenzoativorans</name>
    <dbReference type="NCBI Taxonomy" id="1592790"/>
    <lineage>
        <taxon>Bacteria</taxon>
        <taxon>Pseudomonadati</taxon>
        <taxon>Pseudomonadota</taxon>
        <taxon>Alphaproteobacteria</taxon>
        <taxon>Sphingomonadales</taxon>
        <taxon>Sphingomonadaceae</taxon>
        <taxon>Sphingobium</taxon>
    </lineage>
</organism>
<name>A0A975Q0P4_9SPHN</name>
<evidence type="ECO:0000256" key="2">
    <source>
        <dbReference type="ARBA" id="ARBA00026073"/>
    </source>
</evidence>
<dbReference type="GO" id="GO:0005829">
    <property type="term" value="C:cytosol"/>
    <property type="evidence" value="ECO:0007669"/>
    <property type="project" value="TreeGrafter"/>
</dbReference>
<dbReference type="FunFam" id="3.30.420.10:FF:000045">
    <property type="entry name" value="3'-5' exonuclease DinG"/>
    <property type="match status" value="1"/>
</dbReference>
<dbReference type="InterPro" id="IPR012337">
    <property type="entry name" value="RNaseH-like_sf"/>
</dbReference>
<keyword evidence="5" id="KW-1185">Reference proteome</keyword>
<dbReference type="CDD" id="cd06127">
    <property type="entry name" value="DEDDh"/>
    <property type="match status" value="1"/>
</dbReference>
<evidence type="ECO:0000256" key="1">
    <source>
        <dbReference type="ARBA" id="ARBA00025483"/>
    </source>
</evidence>
<protein>
    <submittedName>
        <fullName evidence="4">3'-5' exonuclease</fullName>
    </submittedName>
</protein>
<keyword evidence="4" id="KW-0540">Nuclease</keyword>
<dbReference type="EMBL" id="CP073910">
    <property type="protein sequence ID" value="QUT05080.1"/>
    <property type="molecule type" value="Genomic_DNA"/>
</dbReference>
<sequence>MTNTDSERCLEDLARRLEASGDFRVLRRLKLSERIEPSDGVQTRTGMFLDVESTGLDVRVSEIIEISVTPFEYGLDERIVSVGQPLHQFNEPADPIPAEITAITGLTDELVAGHRLDIPAIEAFVEQANIIIAHNAAFDRPLVERISPIFSAKPWACTMCDVPWKEEGVEGRRLSELLSGFKYFFDAHRAVDDCEAGIALLTMTLPKSGERVLSSVLRTARQPTWRIFADAAPFEMKDVLKHRGYKWNADRALGPRAWWKEVPSDLVDAEVDFLQSEIFRSPVRLPMFEITAFQRYSMRAI</sequence>
<dbReference type="Proteomes" id="UP000681425">
    <property type="component" value="Chromosome"/>
</dbReference>
<accession>A0A975Q0P4</accession>
<comment type="function">
    <text evidence="1">DNA polymerase III is a complex, multichain enzyme responsible for most of the replicative synthesis in bacteria. The epsilon subunit contain the editing function and is a proofreading 3'-5' exonuclease.</text>
</comment>
<dbReference type="InterPro" id="IPR013520">
    <property type="entry name" value="Ribonucl_H"/>
</dbReference>
<evidence type="ECO:0000313" key="5">
    <source>
        <dbReference type="Proteomes" id="UP000681425"/>
    </source>
</evidence>
<dbReference type="RefSeq" id="WP_070157904.1">
    <property type="nucleotide sequence ID" value="NZ_CP073910.1"/>
</dbReference>
<evidence type="ECO:0000313" key="4">
    <source>
        <dbReference type="EMBL" id="QUT05080.1"/>
    </source>
</evidence>
<dbReference type="NCBIfam" id="NF006615">
    <property type="entry name" value="PRK09182.1"/>
    <property type="match status" value="1"/>
</dbReference>
<dbReference type="Gene3D" id="3.30.420.10">
    <property type="entry name" value="Ribonuclease H-like superfamily/Ribonuclease H"/>
    <property type="match status" value="1"/>
</dbReference>
<dbReference type="KEGG" id="spph:KFK14_19025"/>
<dbReference type="OrthoDB" id="7427781at2"/>
<keyword evidence="4" id="KW-0378">Hydrolase</keyword>
<dbReference type="PANTHER" id="PTHR30231:SF37">
    <property type="entry name" value="EXODEOXYRIBONUCLEASE 10"/>
    <property type="match status" value="1"/>
</dbReference>
<dbReference type="GO" id="GO:0003676">
    <property type="term" value="F:nucleic acid binding"/>
    <property type="evidence" value="ECO:0007669"/>
    <property type="project" value="InterPro"/>
</dbReference>
<dbReference type="PANTHER" id="PTHR30231">
    <property type="entry name" value="DNA POLYMERASE III SUBUNIT EPSILON"/>
    <property type="match status" value="1"/>
</dbReference>
<dbReference type="InterPro" id="IPR036397">
    <property type="entry name" value="RNaseH_sf"/>
</dbReference>
<reference evidence="4" key="1">
    <citation type="submission" date="2021-04" db="EMBL/GenBank/DDBJ databases">
        <title>Isolation of p-tert-butylphenol degrading bacteria Sphingobium phenoxybenzoativorans Tas13 from active sludge.</title>
        <authorList>
            <person name="Li Y."/>
        </authorList>
    </citation>
    <scope>NUCLEOTIDE SEQUENCE</scope>
    <source>
        <strain evidence="4">Tas13</strain>
    </source>
</reference>
<proteinExistence type="predicted"/>
<dbReference type="SMART" id="SM00479">
    <property type="entry name" value="EXOIII"/>
    <property type="match status" value="1"/>
</dbReference>